<dbReference type="EMBL" id="JBHSBU010000001">
    <property type="protein sequence ID" value="MFC4161216.1"/>
    <property type="molecule type" value="Genomic_DNA"/>
</dbReference>
<keyword evidence="6" id="KW-0732">Signal</keyword>
<reference evidence="9" key="1">
    <citation type="journal article" date="2019" name="Int. J. Syst. Evol. Microbiol.">
        <title>The Global Catalogue of Microorganisms (GCM) 10K type strain sequencing project: providing services to taxonomists for standard genome sequencing and annotation.</title>
        <authorList>
            <consortium name="The Broad Institute Genomics Platform"/>
            <consortium name="The Broad Institute Genome Sequencing Center for Infectious Disease"/>
            <person name="Wu L."/>
            <person name="Ma J."/>
        </authorList>
    </citation>
    <scope>NUCLEOTIDE SEQUENCE [LARGE SCALE GENOMIC DNA]</scope>
    <source>
        <strain evidence="9">LMG 29894</strain>
    </source>
</reference>
<evidence type="ECO:0000313" key="8">
    <source>
        <dbReference type="EMBL" id="MFC4161216.1"/>
    </source>
</evidence>
<dbReference type="InterPro" id="IPR027304">
    <property type="entry name" value="Trigger_fact/SurA_dom_sf"/>
</dbReference>
<protein>
    <recommendedName>
        <fullName evidence="3">peptidylprolyl isomerase</fullName>
        <ecNumber evidence="3">5.2.1.8</ecNumber>
    </recommendedName>
</protein>
<comment type="similarity">
    <text evidence="2">Belongs to the PpiC/parvulin rotamase family.</text>
</comment>
<evidence type="ECO:0000256" key="6">
    <source>
        <dbReference type="SAM" id="SignalP"/>
    </source>
</evidence>
<accession>A0ABV8MVU4</accession>
<dbReference type="InterPro" id="IPR050245">
    <property type="entry name" value="PrsA_foldase"/>
</dbReference>
<keyword evidence="9" id="KW-1185">Reference proteome</keyword>
<dbReference type="PANTHER" id="PTHR47245">
    <property type="entry name" value="PEPTIDYLPROLYL ISOMERASE"/>
    <property type="match status" value="1"/>
</dbReference>
<evidence type="ECO:0000259" key="7">
    <source>
        <dbReference type="PROSITE" id="PS50198"/>
    </source>
</evidence>
<sequence>MLRPTCIGRVSALCLAVLLSCGTAAATRDTLDDARLAAVVNGDPFGLKALQVLHRVAARQDADIALDRVLASVIDNRLLGDYALAQYGEAKLFPNSRVGFRREVATEDQLVATLRRAFESQLNRRLEALGGLEQLVRRRHPLDAAALKTHLGRGDALALDYQLPPDRLAALRQVTLLDYRLPGSGDGRVTLFEVWQRQNVQGRAQLFEADAAYAMQQAMQTLANRFVLDWARRDGGLDDSDLTQLSRAIDDRSRRGALLQWMGLEADMHYDSAYLKALAERVTPAEIRDYYQREREEFKRIDKVRARHIRCPDEACAKTASARLAAGEPFAKVAAALSEAPDRERGGNLGWIATGSDGWLEQLAFALPAGKPSRPVRTPQTDGAARWEIVLVEEKVEGFHPLDSETVRYQASQAIARRQALAEFKRLREKLYREADIALNRATLGFGRRELEQEKSR</sequence>
<dbReference type="RefSeq" id="WP_378166904.1">
    <property type="nucleotide sequence ID" value="NZ_JBHSBU010000001.1"/>
</dbReference>
<keyword evidence="5 8" id="KW-0413">Isomerase</keyword>
<evidence type="ECO:0000256" key="3">
    <source>
        <dbReference type="ARBA" id="ARBA00013194"/>
    </source>
</evidence>
<evidence type="ECO:0000256" key="4">
    <source>
        <dbReference type="ARBA" id="ARBA00023110"/>
    </source>
</evidence>
<feature type="signal peptide" evidence="6">
    <location>
        <begin position="1"/>
        <end position="26"/>
    </location>
</feature>
<keyword evidence="4 5" id="KW-0697">Rotamase</keyword>
<dbReference type="SUPFAM" id="SSF109998">
    <property type="entry name" value="Triger factor/SurA peptide-binding domain-like"/>
    <property type="match status" value="1"/>
</dbReference>
<dbReference type="PROSITE" id="PS51257">
    <property type="entry name" value="PROKAR_LIPOPROTEIN"/>
    <property type="match status" value="1"/>
</dbReference>
<feature type="domain" description="PpiC" evidence="7">
    <location>
        <begin position="301"/>
        <end position="378"/>
    </location>
</feature>
<proteinExistence type="inferred from homology"/>
<dbReference type="EC" id="5.2.1.8" evidence="3"/>
<evidence type="ECO:0000256" key="5">
    <source>
        <dbReference type="PROSITE-ProRule" id="PRU00278"/>
    </source>
</evidence>
<dbReference type="GO" id="GO:0016853">
    <property type="term" value="F:isomerase activity"/>
    <property type="evidence" value="ECO:0007669"/>
    <property type="project" value="UniProtKB-KW"/>
</dbReference>
<comment type="caution">
    <text evidence="8">The sequence shown here is derived from an EMBL/GenBank/DDBJ whole genome shotgun (WGS) entry which is preliminary data.</text>
</comment>
<name>A0ABV8MVU4_9NEIS</name>
<dbReference type="InterPro" id="IPR046357">
    <property type="entry name" value="PPIase_dom_sf"/>
</dbReference>
<evidence type="ECO:0000256" key="2">
    <source>
        <dbReference type="ARBA" id="ARBA00007656"/>
    </source>
</evidence>
<gene>
    <name evidence="8" type="ORF">ACFOW7_17910</name>
</gene>
<dbReference type="Gene3D" id="3.10.50.40">
    <property type="match status" value="1"/>
</dbReference>
<dbReference type="SUPFAM" id="SSF54534">
    <property type="entry name" value="FKBP-like"/>
    <property type="match status" value="1"/>
</dbReference>
<evidence type="ECO:0000313" key="9">
    <source>
        <dbReference type="Proteomes" id="UP001595791"/>
    </source>
</evidence>
<dbReference type="PROSITE" id="PS50198">
    <property type="entry name" value="PPIC_PPIASE_2"/>
    <property type="match status" value="1"/>
</dbReference>
<feature type="chain" id="PRO_5045219895" description="peptidylprolyl isomerase" evidence="6">
    <location>
        <begin position="27"/>
        <end position="457"/>
    </location>
</feature>
<dbReference type="PANTHER" id="PTHR47245:SF2">
    <property type="entry name" value="PEPTIDYL-PROLYL CIS-TRANS ISOMERASE HP_0175-RELATED"/>
    <property type="match status" value="1"/>
</dbReference>
<dbReference type="Proteomes" id="UP001595791">
    <property type="component" value="Unassembled WGS sequence"/>
</dbReference>
<organism evidence="8 9">
    <name type="scientific">Chitinimonas lacunae</name>
    <dbReference type="NCBI Taxonomy" id="1963018"/>
    <lineage>
        <taxon>Bacteria</taxon>
        <taxon>Pseudomonadati</taxon>
        <taxon>Pseudomonadota</taxon>
        <taxon>Betaproteobacteria</taxon>
        <taxon>Neisseriales</taxon>
        <taxon>Chitinibacteraceae</taxon>
        <taxon>Chitinimonas</taxon>
    </lineage>
</organism>
<dbReference type="Pfam" id="PF13145">
    <property type="entry name" value="Rotamase_2"/>
    <property type="match status" value="1"/>
</dbReference>
<evidence type="ECO:0000256" key="1">
    <source>
        <dbReference type="ARBA" id="ARBA00000971"/>
    </source>
</evidence>
<comment type="catalytic activity">
    <reaction evidence="1">
        <text>[protein]-peptidylproline (omega=180) = [protein]-peptidylproline (omega=0)</text>
        <dbReference type="Rhea" id="RHEA:16237"/>
        <dbReference type="Rhea" id="RHEA-COMP:10747"/>
        <dbReference type="Rhea" id="RHEA-COMP:10748"/>
        <dbReference type="ChEBI" id="CHEBI:83833"/>
        <dbReference type="ChEBI" id="CHEBI:83834"/>
        <dbReference type="EC" id="5.2.1.8"/>
    </reaction>
</comment>
<dbReference type="InterPro" id="IPR000297">
    <property type="entry name" value="PPIase_PpiC"/>
</dbReference>